<feature type="transmembrane region" description="Helical" evidence="1">
    <location>
        <begin position="35"/>
        <end position="58"/>
    </location>
</feature>
<accession>A0AAU7AZZ7</accession>
<protein>
    <recommendedName>
        <fullName evidence="3">Metallopeptidase family protein</fullName>
    </recommendedName>
</protein>
<dbReference type="SUPFAM" id="SSF55486">
    <property type="entry name" value="Metalloproteases ('zincins'), catalytic domain"/>
    <property type="match status" value="1"/>
</dbReference>
<dbReference type="RefSeq" id="WP_354698396.1">
    <property type="nucleotide sequence ID" value="NZ_CP114014.1"/>
</dbReference>
<dbReference type="KEGG" id="parq:DSM112329_04071"/>
<keyword evidence="1" id="KW-0472">Membrane</keyword>
<evidence type="ECO:0000313" key="2">
    <source>
        <dbReference type="EMBL" id="XAY07191.1"/>
    </source>
</evidence>
<dbReference type="AlphaFoldDB" id="A0AAU7AZZ7"/>
<dbReference type="InterPro" id="IPR010428">
    <property type="entry name" value="Zincin_1"/>
</dbReference>
<dbReference type="InterPro" id="IPR038555">
    <property type="entry name" value="Zincin_1_sf"/>
</dbReference>
<dbReference type="EMBL" id="CP114014">
    <property type="protein sequence ID" value="XAY07191.1"/>
    <property type="molecule type" value="Genomic_DNA"/>
</dbReference>
<name>A0AAU7AZZ7_9ACTN</name>
<keyword evidence="1" id="KW-0812">Transmembrane</keyword>
<organism evidence="2">
    <name type="scientific">Paraconexibacter sp. AEG42_29</name>
    <dbReference type="NCBI Taxonomy" id="2997339"/>
    <lineage>
        <taxon>Bacteria</taxon>
        <taxon>Bacillati</taxon>
        <taxon>Actinomycetota</taxon>
        <taxon>Thermoleophilia</taxon>
        <taxon>Solirubrobacterales</taxon>
        <taxon>Paraconexibacteraceae</taxon>
        <taxon>Paraconexibacter</taxon>
    </lineage>
</organism>
<dbReference type="Pfam" id="PF06262">
    <property type="entry name" value="Zincin_1"/>
    <property type="match status" value="1"/>
</dbReference>
<proteinExistence type="predicted"/>
<sequence>MPLRRIAIAATIALSLGLSAIVVLEGMSTSGPIRILQTLALVVVAGAALGGGMMAIGLRLAGWTEPESEEEFERVVRRSELLAKQGTFAEPDETEFLDLDPYDDADFEELVADALDELPDLLLPLITNHNVAVIISDGGRKRGAYGLYHGDGAARDDHPDRIIIYRDTLRRDFGHDPELLREQVTQTVRHELAHHVGFDELGVEGLGL</sequence>
<gene>
    <name evidence="2" type="ORF">DSM112329_04071</name>
</gene>
<keyword evidence="1" id="KW-1133">Transmembrane helix</keyword>
<reference evidence="2" key="1">
    <citation type="submission" date="2022-12" db="EMBL/GenBank/DDBJ databases">
        <title>Paraconexibacter alkalitolerans sp. nov. and Baekduia alba sp. nov., isolated from soil and emended description of the genera Paraconexibacter (Chun et al., 2020) and Baekduia (An et al., 2020).</title>
        <authorList>
            <person name="Vieira S."/>
            <person name="Huber K.J."/>
            <person name="Geppert A."/>
            <person name="Wolf J."/>
            <person name="Neumann-Schaal M."/>
            <person name="Muesken M."/>
            <person name="Overmann J."/>
        </authorList>
    </citation>
    <scope>NUCLEOTIDE SEQUENCE</scope>
    <source>
        <strain evidence="2">AEG42_29</strain>
    </source>
</reference>
<evidence type="ECO:0008006" key="3">
    <source>
        <dbReference type="Google" id="ProtNLM"/>
    </source>
</evidence>
<dbReference type="Gene3D" id="3.30.2010.20">
    <property type="match status" value="1"/>
</dbReference>
<evidence type="ECO:0000256" key="1">
    <source>
        <dbReference type="SAM" id="Phobius"/>
    </source>
</evidence>